<dbReference type="SUPFAM" id="SSF57667">
    <property type="entry name" value="beta-beta-alpha zinc fingers"/>
    <property type="match status" value="1"/>
</dbReference>
<name>A0A6M3ILZ8_9ZZZZ</name>
<sequence>MNKEQHAVLQSRGFTIEELPGLAQSPKITLYKKDRGAVIAMPNLPADPISLRRYLDRGFKLRPEDFPQDVIEENVIACDQCGKICKSDFGLKAHLRSHKN</sequence>
<dbReference type="InterPro" id="IPR013087">
    <property type="entry name" value="Znf_C2H2_type"/>
</dbReference>
<feature type="domain" description="C2H2-type" evidence="1">
    <location>
        <begin position="76"/>
        <end position="100"/>
    </location>
</feature>
<organism evidence="2">
    <name type="scientific">viral metagenome</name>
    <dbReference type="NCBI Taxonomy" id="1070528"/>
    <lineage>
        <taxon>unclassified sequences</taxon>
        <taxon>metagenomes</taxon>
        <taxon>organismal metagenomes</taxon>
    </lineage>
</organism>
<evidence type="ECO:0000313" key="2">
    <source>
        <dbReference type="EMBL" id="QJA57442.1"/>
    </source>
</evidence>
<proteinExistence type="predicted"/>
<dbReference type="EMBL" id="MT141274">
    <property type="protein sequence ID" value="QJA57442.1"/>
    <property type="molecule type" value="Genomic_DNA"/>
</dbReference>
<accession>A0A6M3ILZ8</accession>
<reference evidence="2" key="1">
    <citation type="submission" date="2020-03" db="EMBL/GenBank/DDBJ databases">
        <title>The deep terrestrial virosphere.</title>
        <authorList>
            <person name="Holmfeldt K."/>
            <person name="Nilsson E."/>
            <person name="Simone D."/>
            <person name="Lopez-Fernandez M."/>
            <person name="Wu X."/>
            <person name="de Brujin I."/>
            <person name="Lundin D."/>
            <person name="Andersson A."/>
            <person name="Bertilsson S."/>
            <person name="Dopson M."/>
        </authorList>
    </citation>
    <scope>NUCLEOTIDE SEQUENCE</scope>
    <source>
        <strain evidence="2">MM415B01639</strain>
    </source>
</reference>
<evidence type="ECO:0000259" key="1">
    <source>
        <dbReference type="PROSITE" id="PS50157"/>
    </source>
</evidence>
<dbReference type="AlphaFoldDB" id="A0A6M3ILZ8"/>
<dbReference type="InterPro" id="IPR036236">
    <property type="entry name" value="Znf_C2H2_sf"/>
</dbReference>
<dbReference type="PROSITE" id="PS00028">
    <property type="entry name" value="ZINC_FINGER_C2H2_1"/>
    <property type="match status" value="1"/>
</dbReference>
<gene>
    <name evidence="2" type="ORF">MM415B01639_0005</name>
</gene>
<dbReference type="PROSITE" id="PS50157">
    <property type="entry name" value="ZINC_FINGER_C2H2_2"/>
    <property type="match status" value="1"/>
</dbReference>
<protein>
    <recommendedName>
        <fullName evidence="1">C2H2-type domain-containing protein</fullName>
    </recommendedName>
</protein>